<protein>
    <submittedName>
        <fullName evidence="2">Uncharacterized protein</fullName>
    </submittedName>
</protein>
<evidence type="ECO:0000313" key="3">
    <source>
        <dbReference type="Proteomes" id="UP000606974"/>
    </source>
</evidence>
<dbReference type="EMBL" id="JAACFV010000157">
    <property type="protein sequence ID" value="KAF7503896.1"/>
    <property type="molecule type" value="Genomic_DNA"/>
</dbReference>
<proteinExistence type="predicted"/>
<evidence type="ECO:0000313" key="2">
    <source>
        <dbReference type="EMBL" id="KAF7503896.1"/>
    </source>
</evidence>
<feature type="region of interest" description="Disordered" evidence="1">
    <location>
        <begin position="367"/>
        <end position="391"/>
    </location>
</feature>
<feature type="compositionally biased region" description="Basic residues" evidence="1">
    <location>
        <begin position="381"/>
        <end position="391"/>
    </location>
</feature>
<sequence>MPCLGCKDRDGEVCGCISACLGGRRRPQRPQALSTRRAPREVQMTATSTARSPAGPVLEAGIHRVSAASAVPERLTGLSLTMPRTGGREFEVCIDALIMIGLKSGQDVATSIDSFIDELVKNYNRATPVQHPRLRRSFIHESIEPRNEWTFRRTDWTQSNPPTLHEPRRILLLSPYFNPVSAWKKDVQVLWTYLKTHYKIPDNHECDIVTGVHLKPSYTVGDIKRFAQAIIYFYPALYTFQPDLVKTDARGGRFWDDEPDPAVAQKSRSQVIDSISAIETFDPAVAIHWPLADFLSYADATYCHWLFDWLIIDKLLSWRAYDRMITSIDEALWWADFRVSFIQACLAFTSLAYLQKIPRTHEGLREFMSAQSPPPGTTLRGKYRPRGARVA</sequence>
<gene>
    <name evidence="2" type="ORF">GJ744_003036</name>
</gene>
<comment type="caution">
    <text evidence="2">The sequence shown here is derived from an EMBL/GenBank/DDBJ whole genome shotgun (WGS) entry which is preliminary data.</text>
</comment>
<dbReference type="AlphaFoldDB" id="A0A8H7AB76"/>
<name>A0A8H7AB76_9EURO</name>
<keyword evidence="3" id="KW-1185">Reference proteome</keyword>
<accession>A0A8H7AB76</accession>
<dbReference type="Proteomes" id="UP000606974">
    <property type="component" value="Unassembled WGS sequence"/>
</dbReference>
<reference evidence="2" key="1">
    <citation type="submission" date="2020-02" db="EMBL/GenBank/DDBJ databases">
        <authorList>
            <person name="Palmer J.M."/>
        </authorList>
    </citation>
    <scope>NUCLEOTIDE SEQUENCE</scope>
    <source>
        <strain evidence="2">EPUS1.4</strain>
        <tissue evidence="2">Thallus</tissue>
    </source>
</reference>
<evidence type="ECO:0000256" key="1">
    <source>
        <dbReference type="SAM" id="MobiDB-lite"/>
    </source>
</evidence>
<feature type="region of interest" description="Disordered" evidence="1">
    <location>
        <begin position="28"/>
        <end position="54"/>
    </location>
</feature>
<organism evidence="2 3">
    <name type="scientific">Endocarpon pusillum</name>
    <dbReference type="NCBI Taxonomy" id="364733"/>
    <lineage>
        <taxon>Eukaryota</taxon>
        <taxon>Fungi</taxon>
        <taxon>Dikarya</taxon>
        <taxon>Ascomycota</taxon>
        <taxon>Pezizomycotina</taxon>
        <taxon>Eurotiomycetes</taxon>
        <taxon>Chaetothyriomycetidae</taxon>
        <taxon>Verrucariales</taxon>
        <taxon>Verrucariaceae</taxon>
        <taxon>Endocarpon</taxon>
    </lineage>
</organism>
<dbReference type="OrthoDB" id="10554457at2759"/>